<evidence type="ECO:0000256" key="5">
    <source>
        <dbReference type="ARBA" id="ARBA00037974"/>
    </source>
</evidence>
<dbReference type="AlphaFoldDB" id="A0A2T3JK69"/>
<dbReference type="NCBIfam" id="TIGR04350">
    <property type="entry name" value="C_S_lyase_PatB"/>
    <property type="match status" value="1"/>
</dbReference>
<protein>
    <recommendedName>
        <fullName evidence="2">cysteine-S-conjugate beta-lyase</fullName>
        <ecNumber evidence="2">4.4.1.13</ecNumber>
    </recommendedName>
</protein>
<keyword evidence="7" id="KW-0808">Transferase</keyword>
<feature type="domain" description="Aminotransferase class I/classII large" evidence="6">
    <location>
        <begin position="38"/>
        <end position="383"/>
    </location>
</feature>
<dbReference type="RefSeq" id="WP_107242211.1">
    <property type="nucleotide sequence ID" value="NZ_PYMJ01000006.1"/>
</dbReference>
<gene>
    <name evidence="7" type="ORF">C9J12_07995</name>
</gene>
<proteinExistence type="inferred from homology"/>
<keyword evidence="7" id="KW-0032">Aminotransferase</keyword>
<dbReference type="CDD" id="cd00609">
    <property type="entry name" value="AAT_like"/>
    <property type="match status" value="1"/>
</dbReference>
<dbReference type="GO" id="GO:0030170">
    <property type="term" value="F:pyridoxal phosphate binding"/>
    <property type="evidence" value="ECO:0007669"/>
    <property type="project" value="InterPro"/>
</dbReference>
<keyword evidence="8" id="KW-1185">Reference proteome</keyword>
<name>A0A2T3JK69_9GAMM</name>
<dbReference type="InterPro" id="IPR015424">
    <property type="entry name" value="PyrdxlP-dep_Trfase"/>
</dbReference>
<dbReference type="SUPFAM" id="SSF53383">
    <property type="entry name" value="PLP-dependent transferases"/>
    <property type="match status" value="1"/>
</dbReference>
<dbReference type="InterPro" id="IPR027619">
    <property type="entry name" value="C-S_lyase_PatB-like"/>
</dbReference>
<comment type="caution">
    <text evidence="7">The sequence shown here is derived from an EMBL/GenBank/DDBJ whole genome shotgun (WGS) entry which is preliminary data.</text>
</comment>
<dbReference type="GO" id="GO:0047804">
    <property type="term" value="F:cysteine-S-conjugate beta-lyase activity"/>
    <property type="evidence" value="ECO:0007669"/>
    <property type="project" value="UniProtKB-EC"/>
</dbReference>
<dbReference type="PANTHER" id="PTHR43525">
    <property type="entry name" value="PROTEIN MALY"/>
    <property type="match status" value="1"/>
</dbReference>
<dbReference type="EC" id="4.4.1.13" evidence="2"/>
<keyword evidence="4" id="KW-0456">Lyase</keyword>
<dbReference type="Gene3D" id="3.40.640.10">
    <property type="entry name" value="Type I PLP-dependent aspartate aminotransferase-like (Major domain)"/>
    <property type="match status" value="1"/>
</dbReference>
<evidence type="ECO:0000256" key="1">
    <source>
        <dbReference type="ARBA" id="ARBA00001933"/>
    </source>
</evidence>
<dbReference type="Proteomes" id="UP000240987">
    <property type="component" value="Unassembled WGS sequence"/>
</dbReference>
<dbReference type="Gene3D" id="3.90.1150.10">
    <property type="entry name" value="Aspartate Aminotransferase, domain 1"/>
    <property type="match status" value="1"/>
</dbReference>
<dbReference type="PANTHER" id="PTHR43525:SF1">
    <property type="entry name" value="PROTEIN MALY"/>
    <property type="match status" value="1"/>
</dbReference>
<comment type="similarity">
    <text evidence="5">Belongs to the class-II pyridoxal-phosphate-dependent aminotransferase family. MalY/PatB cystathionine beta-lyase subfamily.</text>
</comment>
<evidence type="ECO:0000313" key="8">
    <source>
        <dbReference type="Proteomes" id="UP000240987"/>
    </source>
</evidence>
<dbReference type="InterPro" id="IPR004839">
    <property type="entry name" value="Aminotransferase_I/II_large"/>
</dbReference>
<evidence type="ECO:0000259" key="6">
    <source>
        <dbReference type="Pfam" id="PF00155"/>
    </source>
</evidence>
<reference evidence="7 8" key="1">
    <citation type="submission" date="2018-01" db="EMBL/GenBank/DDBJ databases">
        <title>Whole genome sequencing of Histamine producing bacteria.</title>
        <authorList>
            <person name="Butler K."/>
        </authorList>
    </citation>
    <scope>NUCLEOTIDE SEQUENCE [LARGE SCALE GENOMIC DNA]</scope>
    <source>
        <strain evidence="7 8">JCM 12947</strain>
    </source>
</reference>
<keyword evidence="3" id="KW-0663">Pyridoxal phosphate</keyword>
<dbReference type="Pfam" id="PF00155">
    <property type="entry name" value="Aminotran_1_2"/>
    <property type="match status" value="1"/>
</dbReference>
<dbReference type="GO" id="GO:0008483">
    <property type="term" value="F:transaminase activity"/>
    <property type="evidence" value="ECO:0007669"/>
    <property type="project" value="UniProtKB-KW"/>
</dbReference>
<comment type="cofactor">
    <cofactor evidence="1">
        <name>pyridoxal 5'-phosphate</name>
        <dbReference type="ChEBI" id="CHEBI:597326"/>
    </cofactor>
</comment>
<evidence type="ECO:0000313" key="7">
    <source>
        <dbReference type="EMBL" id="PSU49423.1"/>
    </source>
</evidence>
<dbReference type="EMBL" id="PYMJ01000006">
    <property type="protein sequence ID" value="PSU49423.1"/>
    <property type="molecule type" value="Genomic_DNA"/>
</dbReference>
<accession>A0A2T3JK69</accession>
<dbReference type="InterPro" id="IPR015422">
    <property type="entry name" value="PyrdxlP-dep_Trfase_small"/>
</dbReference>
<dbReference type="InterPro" id="IPR051798">
    <property type="entry name" value="Class-II_PLP-Dep_Aminotrans"/>
</dbReference>
<dbReference type="OrthoDB" id="3224382at2"/>
<sequence length="390" mass="44099">MTTHFDQVNDRHNSGSLKWDFMEQKLGLQEDGLLPMWVSDYDFKAPPAVLEALSSRIEHGIFGYAERNNEYYQAIISWYKTRHNITLPQSWITTVHGVLPGLSIVIQMLTNIGDGVVMQTPGYGSFRKITELNDRHIIENPLLENNGYYTMNLDHLESCFSAGAKVMILCNPHNPVGRAWSESEMIAVAELCKKYNVWLLSDEIWGDLTMPNHCYFSALSLPNELQQQLVVATAASKTFGLSSMRISNFMIPNEALRSQFTRRLDSHGMDVYNSMAMCAATTAYQTSAQWLDELKSYLQSNIEYLDTFIATQLPMLKFQQPEAGYLAWVDCRQLGLDDKQLEKQMVSAGIVPSMGIAFGEDGKGFMRLNLGCPRATLIEACQRMKQALNE</sequence>
<organism evidence="7 8">
    <name type="scientific">Photobacterium frigidiphilum</name>
    <dbReference type="NCBI Taxonomy" id="264736"/>
    <lineage>
        <taxon>Bacteria</taxon>
        <taxon>Pseudomonadati</taxon>
        <taxon>Pseudomonadota</taxon>
        <taxon>Gammaproteobacteria</taxon>
        <taxon>Vibrionales</taxon>
        <taxon>Vibrionaceae</taxon>
        <taxon>Photobacterium</taxon>
    </lineage>
</organism>
<evidence type="ECO:0000256" key="2">
    <source>
        <dbReference type="ARBA" id="ARBA00012224"/>
    </source>
</evidence>
<evidence type="ECO:0000256" key="4">
    <source>
        <dbReference type="ARBA" id="ARBA00023239"/>
    </source>
</evidence>
<dbReference type="InterPro" id="IPR015421">
    <property type="entry name" value="PyrdxlP-dep_Trfase_major"/>
</dbReference>
<evidence type="ECO:0000256" key="3">
    <source>
        <dbReference type="ARBA" id="ARBA00022898"/>
    </source>
</evidence>